<evidence type="ECO:0000256" key="1">
    <source>
        <dbReference type="SAM" id="Coils"/>
    </source>
</evidence>
<dbReference type="EMBL" id="NQVE01000195">
    <property type="protein sequence ID" value="RAL39905.1"/>
    <property type="molecule type" value="Genomic_DNA"/>
</dbReference>
<protein>
    <submittedName>
        <fullName evidence="3">Uncharacterized protein</fullName>
    </submittedName>
</protein>
<accession>A0A328D2E9</accession>
<feature type="compositionally biased region" description="Polar residues" evidence="2">
    <location>
        <begin position="252"/>
        <end position="272"/>
    </location>
</feature>
<keyword evidence="1" id="KW-0175">Coiled coil</keyword>
<dbReference type="GO" id="GO:0009507">
    <property type="term" value="C:chloroplast"/>
    <property type="evidence" value="ECO:0007669"/>
    <property type="project" value="TreeGrafter"/>
</dbReference>
<feature type="compositionally biased region" description="Polar residues" evidence="2">
    <location>
        <begin position="280"/>
        <end position="291"/>
    </location>
</feature>
<reference evidence="3 4" key="1">
    <citation type="submission" date="2018-06" db="EMBL/GenBank/DDBJ databases">
        <title>The Genome of Cuscuta australis (Dodder) Provides Insight into the Evolution of Plant Parasitism.</title>
        <authorList>
            <person name="Liu H."/>
        </authorList>
    </citation>
    <scope>NUCLEOTIDE SEQUENCE [LARGE SCALE GENOMIC DNA]</scope>
    <source>
        <strain evidence="4">cv. Yunnan</strain>
        <tissue evidence="3">Vines</tissue>
    </source>
</reference>
<organism evidence="3 4">
    <name type="scientific">Cuscuta australis</name>
    <dbReference type="NCBI Taxonomy" id="267555"/>
    <lineage>
        <taxon>Eukaryota</taxon>
        <taxon>Viridiplantae</taxon>
        <taxon>Streptophyta</taxon>
        <taxon>Embryophyta</taxon>
        <taxon>Tracheophyta</taxon>
        <taxon>Spermatophyta</taxon>
        <taxon>Magnoliopsida</taxon>
        <taxon>eudicotyledons</taxon>
        <taxon>Gunneridae</taxon>
        <taxon>Pentapetalae</taxon>
        <taxon>asterids</taxon>
        <taxon>lamiids</taxon>
        <taxon>Solanales</taxon>
        <taxon>Convolvulaceae</taxon>
        <taxon>Cuscuteae</taxon>
        <taxon>Cuscuta</taxon>
        <taxon>Cuscuta subgen. Grammica</taxon>
        <taxon>Cuscuta sect. Cleistogrammica</taxon>
    </lineage>
</organism>
<keyword evidence="4" id="KW-1185">Reference proteome</keyword>
<feature type="region of interest" description="Disordered" evidence="2">
    <location>
        <begin position="324"/>
        <end position="344"/>
    </location>
</feature>
<feature type="region of interest" description="Disordered" evidence="2">
    <location>
        <begin position="205"/>
        <end position="291"/>
    </location>
</feature>
<feature type="compositionally biased region" description="Gly residues" evidence="2">
    <location>
        <begin position="334"/>
        <end position="344"/>
    </location>
</feature>
<comment type="caution">
    <text evidence="3">The sequence shown here is derived from an EMBL/GenBank/DDBJ whole genome shotgun (WGS) entry which is preliminary data.</text>
</comment>
<dbReference type="PANTHER" id="PTHR36764">
    <property type="entry name" value="TRNA (ILE)-LYSIDINE SYNTHASE"/>
    <property type="match status" value="1"/>
</dbReference>
<sequence length="344" mass="36472">MVAISLYKGNLHKVPTDVPRRWLIPRPKISPKDFRVLLRRRAKALSRLQSLSGAIPTAPAAVPASSNLNPNASDNPVSRVDARIVLPQVEPQTDDTKKGDGKVEVGCHKETVVKVSDGVELPEKLVEGSDAVLETQVDVVKGEKSETPVNPSNEAKNKVDVTSDIAKRKKEVEEKLEALNDKKHNLVQLLKQILSAEEALKGKNSLQGMAGRPPVPLQVDVTNDTGAMTRRNTPRMGSDGHSADAGGEGDDVSNNLHSRNSLRMNSTSPSPDSQHRKSVHNTIPFSSRTTMAVASSPSRFASAGKQGLPSNAPSVSISATNYISSTPSPAAVASGGGTPAFGDA</sequence>
<proteinExistence type="predicted"/>
<feature type="coiled-coil region" evidence="1">
    <location>
        <begin position="162"/>
        <end position="199"/>
    </location>
</feature>
<evidence type="ECO:0000256" key="2">
    <source>
        <dbReference type="SAM" id="MobiDB-lite"/>
    </source>
</evidence>
<dbReference type="AlphaFoldDB" id="A0A328D2E9"/>
<evidence type="ECO:0000313" key="3">
    <source>
        <dbReference type="EMBL" id="RAL39905.1"/>
    </source>
</evidence>
<dbReference type="Proteomes" id="UP000249390">
    <property type="component" value="Unassembled WGS sequence"/>
</dbReference>
<gene>
    <name evidence="3" type="ORF">DM860_008045</name>
</gene>
<dbReference type="PANTHER" id="PTHR36764:SF1">
    <property type="entry name" value="TRNA (ILE)-LYSIDINE SYNTHASE"/>
    <property type="match status" value="1"/>
</dbReference>
<name>A0A328D2E9_9ASTE</name>
<evidence type="ECO:0000313" key="4">
    <source>
        <dbReference type="Proteomes" id="UP000249390"/>
    </source>
</evidence>